<dbReference type="InterPro" id="IPR001387">
    <property type="entry name" value="Cro/C1-type_HTH"/>
</dbReference>
<name>A0A0X8FKM6_9LACT</name>
<sequence>MDVVNIYNDEKIPTLSFHDEHKTRTSNYYNEIELTPAQNAYFQDGINRMHQHNYVETFIYLGNQCHFTIDQDDYLLYKGDILIIPAYTPHQINHEKGINNSRYVLHIPLNLLKQYEDLQRKHQYNFQEYFNRPGHYRLDQEGSEEIYHYLNQVLDLPHEDLAESYFEACYYIYKALSKIFRSQKLPQLSGSYQEDRHFSHIIYYIENNYRNPSLQLESITEEFDISPYYFSKLFKTEMKRNFHEYIIDKRVNYARALMLDIPSNRMTLQEIAQAAGFGDYSTFYRAFKKHYDKSPNQFLKSLSFK</sequence>
<dbReference type="Gene3D" id="1.10.10.60">
    <property type="entry name" value="Homeodomain-like"/>
    <property type="match status" value="2"/>
</dbReference>
<dbReference type="SMART" id="SM00342">
    <property type="entry name" value="HTH_ARAC"/>
    <property type="match status" value="1"/>
</dbReference>
<keyword evidence="2" id="KW-0238">DNA-binding</keyword>
<dbReference type="PANTHER" id="PTHR43280">
    <property type="entry name" value="ARAC-FAMILY TRANSCRIPTIONAL REGULATOR"/>
    <property type="match status" value="1"/>
</dbReference>
<evidence type="ECO:0000313" key="4">
    <source>
        <dbReference type="EMBL" id="AMB99050.1"/>
    </source>
</evidence>
<evidence type="ECO:0000256" key="3">
    <source>
        <dbReference type="ARBA" id="ARBA00023163"/>
    </source>
</evidence>
<dbReference type="PROSITE" id="PS50943">
    <property type="entry name" value="HTH_CROC1"/>
    <property type="match status" value="1"/>
</dbReference>
<dbReference type="SUPFAM" id="SSF51215">
    <property type="entry name" value="Regulatory protein AraC"/>
    <property type="match status" value="1"/>
</dbReference>
<dbReference type="Proteomes" id="UP000062260">
    <property type="component" value="Chromosome"/>
</dbReference>
<dbReference type="InterPro" id="IPR037923">
    <property type="entry name" value="HTH-like"/>
</dbReference>
<protein>
    <submittedName>
        <fullName evidence="4">Uncharacterized protein</fullName>
    </submittedName>
</protein>
<dbReference type="KEGG" id="auh:AWM75_03110"/>
<dbReference type="PANTHER" id="PTHR43280:SF2">
    <property type="entry name" value="HTH-TYPE TRANSCRIPTIONAL REGULATOR EXSA"/>
    <property type="match status" value="1"/>
</dbReference>
<keyword evidence="5" id="KW-1185">Reference proteome</keyword>
<dbReference type="Gene3D" id="2.60.120.10">
    <property type="entry name" value="Jelly Rolls"/>
    <property type="match status" value="1"/>
</dbReference>
<dbReference type="PROSITE" id="PS01124">
    <property type="entry name" value="HTH_ARAC_FAMILY_2"/>
    <property type="match status" value="1"/>
</dbReference>
<keyword evidence="3" id="KW-0804">Transcription</keyword>
<dbReference type="EMBL" id="CP014163">
    <property type="protein sequence ID" value="AMB99050.1"/>
    <property type="molecule type" value="Genomic_DNA"/>
</dbReference>
<gene>
    <name evidence="4" type="ORF">AWM75_03110</name>
</gene>
<dbReference type="OrthoDB" id="9788446at2"/>
<dbReference type="STRING" id="128944.AWM75_03110"/>
<dbReference type="InterPro" id="IPR014710">
    <property type="entry name" value="RmlC-like_jellyroll"/>
</dbReference>
<proteinExistence type="predicted"/>
<dbReference type="PROSITE" id="PS00041">
    <property type="entry name" value="HTH_ARAC_FAMILY_1"/>
    <property type="match status" value="1"/>
</dbReference>
<reference evidence="5" key="2">
    <citation type="submission" date="2016-01" db="EMBL/GenBank/DDBJ databases">
        <title>Six Aerococcus type strain genome sequencing and assembly using PacBio and Illumina Hiseq.</title>
        <authorList>
            <person name="Carkaci D."/>
            <person name="Dargis R."/>
            <person name="Nielsen X.C."/>
            <person name="Skovgaard O."/>
            <person name="Fuursted K."/>
            <person name="Christensen J.J."/>
        </authorList>
    </citation>
    <scope>NUCLEOTIDE SEQUENCE [LARGE SCALE GENOMIC DNA]</scope>
    <source>
        <strain evidence="5">CCUG42038B</strain>
    </source>
</reference>
<organism evidence="4 5">
    <name type="scientific">Aerococcus urinaehominis</name>
    <dbReference type="NCBI Taxonomy" id="128944"/>
    <lineage>
        <taxon>Bacteria</taxon>
        <taxon>Bacillati</taxon>
        <taxon>Bacillota</taxon>
        <taxon>Bacilli</taxon>
        <taxon>Lactobacillales</taxon>
        <taxon>Aerococcaceae</taxon>
        <taxon>Aerococcus</taxon>
    </lineage>
</organism>
<dbReference type="InterPro" id="IPR018060">
    <property type="entry name" value="HTH_AraC"/>
</dbReference>
<dbReference type="GO" id="GO:0043565">
    <property type="term" value="F:sequence-specific DNA binding"/>
    <property type="evidence" value="ECO:0007669"/>
    <property type="project" value="InterPro"/>
</dbReference>
<dbReference type="InterPro" id="IPR018062">
    <property type="entry name" value="HTH_AraC-typ_CS"/>
</dbReference>
<dbReference type="Pfam" id="PF12833">
    <property type="entry name" value="HTH_18"/>
    <property type="match status" value="1"/>
</dbReference>
<keyword evidence="1" id="KW-0805">Transcription regulation</keyword>
<reference evidence="4 5" key="1">
    <citation type="journal article" date="2016" name="Genome Announc.">
        <title>Complete Genome Sequences of Aerococcus christensenii CCUG 28831T, Aerococcus sanguinicola CCUG 43001T, Aerococcus urinae CCUG 36881T, Aerococcus urinaeequi CCUG 28094T, Aerococcus urinaehominis CCUG 42038 BT, and Aerococcus viridans CCUG 4311T.</title>
        <authorList>
            <person name="Carkaci D."/>
            <person name="Dargis R."/>
            <person name="Nielsen X.C."/>
            <person name="Skovgaard O."/>
            <person name="Fuursted K."/>
            <person name="Christensen J.J."/>
        </authorList>
    </citation>
    <scope>NUCLEOTIDE SEQUENCE [LARGE SCALE GENOMIC DNA]</scope>
    <source>
        <strain evidence="4 5">CCUG42038B</strain>
    </source>
</reference>
<evidence type="ECO:0000313" key="5">
    <source>
        <dbReference type="Proteomes" id="UP000062260"/>
    </source>
</evidence>
<dbReference type="RefSeq" id="WP_067978103.1">
    <property type="nucleotide sequence ID" value="NZ_CP014163.1"/>
</dbReference>
<evidence type="ECO:0000256" key="2">
    <source>
        <dbReference type="ARBA" id="ARBA00023125"/>
    </source>
</evidence>
<dbReference type="AlphaFoldDB" id="A0A0X8FKM6"/>
<dbReference type="SUPFAM" id="SSF46689">
    <property type="entry name" value="Homeodomain-like"/>
    <property type="match status" value="2"/>
</dbReference>
<dbReference type="InterPro" id="IPR009057">
    <property type="entry name" value="Homeodomain-like_sf"/>
</dbReference>
<dbReference type="GO" id="GO:0003700">
    <property type="term" value="F:DNA-binding transcription factor activity"/>
    <property type="evidence" value="ECO:0007669"/>
    <property type="project" value="InterPro"/>
</dbReference>
<dbReference type="CDD" id="cd02208">
    <property type="entry name" value="cupin_RmlC-like"/>
    <property type="match status" value="1"/>
</dbReference>
<accession>A0A0X8FKM6</accession>
<evidence type="ECO:0000256" key="1">
    <source>
        <dbReference type="ARBA" id="ARBA00023015"/>
    </source>
</evidence>